<dbReference type="InterPro" id="IPR008969">
    <property type="entry name" value="CarboxyPept-like_regulatory"/>
</dbReference>
<keyword evidence="6 8" id="KW-0472">Membrane</keyword>
<dbReference type="InterPro" id="IPR023996">
    <property type="entry name" value="TonB-dep_OMP_SusC/RagA"/>
</dbReference>
<dbReference type="Pfam" id="PF00593">
    <property type="entry name" value="TonB_dep_Rec_b-barrel"/>
    <property type="match status" value="1"/>
</dbReference>
<organism evidence="13 14">
    <name type="scientific">Costertonia aggregata</name>
    <dbReference type="NCBI Taxonomy" id="343403"/>
    <lineage>
        <taxon>Bacteria</taxon>
        <taxon>Pseudomonadati</taxon>
        <taxon>Bacteroidota</taxon>
        <taxon>Flavobacteriia</taxon>
        <taxon>Flavobacteriales</taxon>
        <taxon>Flavobacteriaceae</taxon>
        <taxon>Costertonia</taxon>
    </lineage>
</organism>
<feature type="domain" description="TonB-dependent receptor-like beta-barrel" evidence="11">
    <location>
        <begin position="487"/>
        <end position="983"/>
    </location>
</feature>
<evidence type="ECO:0000313" key="13">
    <source>
        <dbReference type="EMBL" id="QLG45741.1"/>
    </source>
</evidence>
<evidence type="ECO:0000256" key="10">
    <source>
        <dbReference type="SAM" id="SignalP"/>
    </source>
</evidence>
<evidence type="ECO:0000256" key="5">
    <source>
        <dbReference type="ARBA" id="ARBA00023077"/>
    </source>
</evidence>
<dbReference type="AlphaFoldDB" id="A0A7H9AQH4"/>
<dbReference type="SUPFAM" id="SSF56935">
    <property type="entry name" value="Porins"/>
    <property type="match status" value="1"/>
</dbReference>
<evidence type="ECO:0000256" key="4">
    <source>
        <dbReference type="ARBA" id="ARBA00022692"/>
    </source>
</evidence>
<reference evidence="13 14" key="1">
    <citation type="journal article" date="2006" name="Int. J. Syst. Evol. Microbiol.">
        <title>Costertonia aggregata gen. nov., sp. nov., a mesophilic marine bacterium of the family Flavobacteriaceae, isolated from a mature biofilm.</title>
        <authorList>
            <person name="Kwon K.K."/>
            <person name="Lee Y.K."/>
            <person name="Lee H.K."/>
        </authorList>
    </citation>
    <scope>NUCLEOTIDE SEQUENCE [LARGE SCALE GENOMIC DNA]</scope>
    <source>
        <strain evidence="13 14">KCCM 42265</strain>
    </source>
</reference>
<feature type="signal peptide" evidence="10">
    <location>
        <begin position="1"/>
        <end position="23"/>
    </location>
</feature>
<dbReference type="FunFam" id="2.60.40.1120:FF:000003">
    <property type="entry name" value="Outer membrane protein Omp121"/>
    <property type="match status" value="1"/>
</dbReference>
<keyword evidence="5 9" id="KW-0798">TonB box</keyword>
<comment type="subcellular location">
    <subcellularLocation>
        <location evidence="1 8">Cell outer membrane</location>
        <topology evidence="1 8">Multi-pass membrane protein</topology>
    </subcellularLocation>
</comment>
<dbReference type="InterPro" id="IPR023997">
    <property type="entry name" value="TonB-dep_OMP_SusC/RagA_CS"/>
</dbReference>
<evidence type="ECO:0000256" key="2">
    <source>
        <dbReference type="ARBA" id="ARBA00022448"/>
    </source>
</evidence>
<dbReference type="InterPro" id="IPR012910">
    <property type="entry name" value="Plug_dom"/>
</dbReference>
<dbReference type="NCBIfam" id="TIGR04057">
    <property type="entry name" value="SusC_RagA_signa"/>
    <property type="match status" value="1"/>
</dbReference>
<keyword evidence="10" id="KW-0732">Signal</keyword>
<keyword evidence="2 8" id="KW-0813">Transport</keyword>
<dbReference type="KEGG" id="cagg:HYG79_10400"/>
<keyword evidence="13" id="KW-0675">Receptor</keyword>
<dbReference type="InterPro" id="IPR037066">
    <property type="entry name" value="Plug_dom_sf"/>
</dbReference>
<evidence type="ECO:0000256" key="9">
    <source>
        <dbReference type="RuleBase" id="RU003357"/>
    </source>
</evidence>
<feature type="chain" id="PRO_5028833076" evidence="10">
    <location>
        <begin position="24"/>
        <end position="1033"/>
    </location>
</feature>
<dbReference type="GO" id="GO:0009279">
    <property type="term" value="C:cell outer membrane"/>
    <property type="evidence" value="ECO:0007669"/>
    <property type="project" value="UniProtKB-SubCell"/>
</dbReference>
<dbReference type="InterPro" id="IPR039426">
    <property type="entry name" value="TonB-dep_rcpt-like"/>
</dbReference>
<evidence type="ECO:0000256" key="7">
    <source>
        <dbReference type="ARBA" id="ARBA00023237"/>
    </source>
</evidence>
<evidence type="ECO:0000256" key="6">
    <source>
        <dbReference type="ARBA" id="ARBA00023136"/>
    </source>
</evidence>
<dbReference type="EMBL" id="CP058595">
    <property type="protein sequence ID" value="QLG45741.1"/>
    <property type="molecule type" value="Genomic_DNA"/>
</dbReference>
<gene>
    <name evidence="13" type="ORF">HYG79_10400</name>
</gene>
<dbReference type="Gene3D" id="2.170.130.10">
    <property type="entry name" value="TonB-dependent receptor, plug domain"/>
    <property type="match status" value="1"/>
</dbReference>
<dbReference type="SUPFAM" id="SSF49464">
    <property type="entry name" value="Carboxypeptidase regulatory domain-like"/>
    <property type="match status" value="1"/>
</dbReference>
<dbReference type="Pfam" id="PF13715">
    <property type="entry name" value="CarbopepD_reg_2"/>
    <property type="match status" value="1"/>
</dbReference>
<proteinExistence type="inferred from homology"/>
<evidence type="ECO:0000259" key="12">
    <source>
        <dbReference type="Pfam" id="PF07715"/>
    </source>
</evidence>
<evidence type="ECO:0000256" key="8">
    <source>
        <dbReference type="PROSITE-ProRule" id="PRU01360"/>
    </source>
</evidence>
<keyword evidence="14" id="KW-1185">Reference proteome</keyword>
<dbReference type="Gene3D" id="2.40.170.20">
    <property type="entry name" value="TonB-dependent receptor, beta-barrel domain"/>
    <property type="match status" value="1"/>
</dbReference>
<dbReference type="Proteomes" id="UP000509302">
    <property type="component" value="Chromosome"/>
</dbReference>
<feature type="domain" description="TonB-dependent receptor plug" evidence="12">
    <location>
        <begin position="114"/>
        <end position="240"/>
    </location>
</feature>
<comment type="similarity">
    <text evidence="8 9">Belongs to the TonB-dependent receptor family.</text>
</comment>
<evidence type="ECO:0000256" key="1">
    <source>
        <dbReference type="ARBA" id="ARBA00004571"/>
    </source>
</evidence>
<protein>
    <submittedName>
        <fullName evidence="13">TonB-dependent receptor</fullName>
    </submittedName>
</protein>
<dbReference type="NCBIfam" id="TIGR04056">
    <property type="entry name" value="OMP_RagA_SusC"/>
    <property type="match status" value="1"/>
</dbReference>
<dbReference type="PROSITE" id="PS52016">
    <property type="entry name" value="TONB_DEPENDENT_REC_3"/>
    <property type="match status" value="1"/>
</dbReference>
<name>A0A7H9AQH4_9FLAO</name>
<keyword evidence="7 8" id="KW-0998">Cell outer membrane</keyword>
<evidence type="ECO:0000259" key="11">
    <source>
        <dbReference type="Pfam" id="PF00593"/>
    </source>
</evidence>
<evidence type="ECO:0000256" key="3">
    <source>
        <dbReference type="ARBA" id="ARBA00022452"/>
    </source>
</evidence>
<evidence type="ECO:0000313" key="14">
    <source>
        <dbReference type="Proteomes" id="UP000509302"/>
    </source>
</evidence>
<dbReference type="RefSeq" id="WP_179242028.1">
    <property type="nucleotide sequence ID" value="NZ_CP058595.1"/>
</dbReference>
<dbReference type="InterPro" id="IPR036942">
    <property type="entry name" value="Beta-barrel_TonB_sf"/>
</dbReference>
<dbReference type="Gene3D" id="2.60.40.1120">
    <property type="entry name" value="Carboxypeptidase-like, regulatory domain"/>
    <property type="match status" value="1"/>
</dbReference>
<dbReference type="Pfam" id="PF07715">
    <property type="entry name" value="Plug"/>
    <property type="match status" value="1"/>
</dbReference>
<keyword evidence="4 8" id="KW-0812">Transmembrane</keyword>
<keyword evidence="3 8" id="KW-1134">Transmembrane beta strand</keyword>
<sequence>MKITLLKSLMLAGAFLCFGWAQSQDVSGTVSDANGPLPGASVLVKGTTNGTQTDFDGNYTLNNIGSDATLVISYIGYKTQEIAVNGQSTINATLQEDAQALDEVVIIGYGTTTVKDATGSVASVNAEDFNSGVIASPEELIQGKTAGVQITQSSGAPGAGIDVRIRGANSIRSNNNPLFVVDGIPLPGGGASAEGQDVGFGTSGAQNPLNFLNPSDIASMSILKDASATAIYGSRGANGVVIITTKNGKGAGSGPKFEFNTTLSVAGPARRYDLLDRGQFLSAVEQFGGIASDQDFGANTDWQDVVTRTAASQNQNLSYSQNYGKGNIRATFGYGKQFGVIENSSLERITGRVNWNHRFLDDKLNINLTGTISRVNDEQPPLSGNAGSQGDVLGAAYSANPTWPSSPNFNPQGGNLNPANFLASYQSITNTNRALINLSADYAITPELNAKVTVGYDNSESTRKSMLSGDILGFNNGAPENGRGAVNDLNLENSLLEATLNYKKEFENSSLDALIGFSYQEFATNGRNVAGFGFSTRNLNQMGTDLEDSANTVENLISGDYQQYGLGTNQSEIFINRFDDTGATSLAIPSSLSVRGIIGNTFDNADELQSFFGRVNYTLQNKYLFTATVRADGSSRFGPNNRYGIFPSGAFAWKLSEEDFVGDAVSTLKLRLSYGITGNQDGLEFGQFVRRERFGDATFNQAGEIGNIPGLNPVAFVNNDLKWEETTSYGVGVDFGFGNDRLTGSLDVYRRETTDLLFRIEAAQPSPQPFFFQNLDAVLLNQGVEFSLAYDIIRSEDLNWSASFNVAYNENDLEDFDGQVNAGTIFGQGLTGAFAQRLEGGRPLFSYFLRDFQGFDANGQPIGDQQVFVGEDALPDVTGGFSTNLSYKNWDFSTFFTGQFGFSVYNNTRNALFTAGAINNARNVTQDVLNSGEAGNAAASVSTRFLEKGDFIRLQNATIGYNVNLSGEGLFKTMRLSLTGQNLWLITDYSGLDPEISSSPAAAGLLNNLPTAGIDYVAYPRPTTVTFGLNVTF</sequence>
<dbReference type="InterPro" id="IPR000531">
    <property type="entry name" value="Beta-barrel_TonB"/>
</dbReference>
<accession>A0A7H9AQH4</accession>